<gene>
    <name evidence="2" type="ORF">E2C01_057393</name>
</gene>
<name>A0A5B7H1R8_PORTR</name>
<reference evidence="2 3" key="1">
    <citation type="submission" date="2019-05" db="EMBL/GenBank/DDBJ databases">
        <title>Another draft genome of Portunus trituberculatus and its Hox gene families provides insights of decapod evolution.</title>
        <authorList>
            <person name="Jeong J.-H."/>
            <person name="Song I."/>
            <person name="Kim S."/>
            <person name="Choi T."/>
            <person name="Kim D."/>
            <person name="Ryu S."/>
            <person name="Kim W."/>
        </authorList>
    </citation>
    <scope>NUCLEOTIDE SEQUENCE [LARGE SCALE GENOMIC DNA]</scope>
    <source>
        <tissue evidence="2">Muscle</tissue>
    </source>
</reference>
<keyword evidence="3" id="KW-1185">Reference proteome</keyword>
<dbReference type="Gene3D" id="3.40.50.300">
    <property type="entry name" value="P-loop containing nucleotide triphosphate hydrolases"/>
    <property type="match status" value="1"/>
</dbReference>
<evidence type="ECO:0000313" key="3">
    <source>
        <dbReference type="Proteomes" id="UP000324222"/>
    </source>
</evidence>
<proteinExistence type="predicted"/>
<organism evidence="2 3">
    <name type="scientific">Portunus trituberculatus</name>
    <name type="common">Swimming crab</name>
    <name type="synonym">Neptunus trituberculatus</name>
    <dbReference type="NCBI Taxonomy" id="210409"/>
    <lineage>
        <taxon>Eukaryota</taxon>
        <taxon>Metazoa</taxon>
        <taxon>Ecdysozoa</taxon>
        <taxon>Arthropoda</taxon>
        <taxon>Crustacea</taxon>
        <taxon>Multicrustacea</taxon>
        <taxon>Malacostraca</taxon>
        <taxon>Eumalacostraca</taxon>
        <taxon>Eucarida</taxon>
        <taxon>Decapoda</taxon>
        <taxon>Pleocyemata</taxon>
        <taxon>Brachyura</taxon>
        <taxon>Eubrachyura</taxon>
        <taxon>Portunoidea</taxon>
        <taxon>Portunidae</taxon>
        <taxon>Portuninae</taxon>
        <taxon>Portunus</taxon>
    </lineage>
</organism>
<accession>A0A5B7H1R8</accession>
<dbReference type="Proteomes" id="UP000324222">
    <property type="component" value="Unassembled WGS sequence"/>
</dbReference>
<dbReference type="SUPFAM" id="SSF52540">
    <property type="entry name" value="P-loop containing nucleoside triphosphate hydrolases"/>
    <property type="match status" value="1"/>
</dbReference>
<dbReference type="InterPro" id="IPR007111">
    <property type="entry name" value="NACHT_NTPase"/>
</dbReference>
<dbReference type="PANTHER" id="PTHR46844">
    <property type="entry name" value="SLR5058 PROTEIN"/>
    <property type="match status" value="1"/>
</dbReference>
<feature type="domain" description="NACHT" evidence="1">
    <location>
        <begin position="300"/>
        <end position="425"/>
    </location>
</feature>
<sequence length="820" mass="95071">MASTHKEWFFKEYRDIFETTGETVLTYITRCGMDRKSSTVSLEKYLKNLSQESTVNFNIRAMKKMKEKSRDSKPLDEIRNGLLRNLFNTTELEQLENDPSCSNCDISLLYKIIRYACENVSDEDKKWSTPSSEMEYFISKIKKKRNNVVHKKVPKILNDEKFNEEVETLTELLMETLEATRIRYERNEDEITSKKDEVLKAISDTRKEVQQRAANAELPNFKKETNNELQNHLNHAKYIDPLHFLSGHENNKVDVQTLFSRIDVVNEGNDGLLREKDINHVDYLTILEITKARSPLSCPQILLVEGDAGSGKTTLITFIVSEWLIDEGDRCMKGLDHYDLLLRVVCREENISTLDELLKQVLPSSYIKYGSYLVPLLKKCKVLFLVDGLDEMNEISDKLVKNILSEGKECGNFTFMCTSRPDSVLGFKCKTPKNYQTSKVRLFGISHEERTHFVLKHYEWLAGDVSDDTDHLKKREEGIFYLKQIMKEIGWMELFRLPLNLLFLAAVFYYDPTLVTANLTQSQLYNFIHMWCKEKLLHRLCLTLSESKFIIQKKVDTVLKVVYKVALKGLLENRIYLTGDDEELLSSCCNIQDLPRSEVIPAFYSMRRKTAYGVLKEEYFIPHKGFQEFFAAQHIIEQSHAYKKGDIRCILQNNMTGHERGFEPLRNMLCHLLWQLNQLSLPNKTMVLEEAVDLIKESGIKYSSEWLSVLADMVPHDATLQRIVFHIKDRFDNKNSSDYKEIIEITDSTAQAALSLLPHIFPCTVMITLERSSDVNLRNAIAQHKLVHLWHHFTHPNTAGTSNYLLQQLAPMQVTTILCL</sequence>
<evidence type="ECO:0000313" key="2">
    <source>
        <dbReference type="EMBL" id="MPC63297.1"/>
    </source>
</evidence>
<dbReference type="InterPro" id="IPR027417">
    <property type="entry name" value="P-loop_NTPase"/>
</dbReference>
<protein>
    <recommendedName>
        <fullName evidence="1">NACHT domain-containing protein</fullName>
    </recommendedName>
</protein>
<dbReference type="OrthoDB" id="6380802at2759"/>
<dbReference type="AlphaFoldDB" id="A0A5B7H1R8"/>
<dbReference type="PANTHER" id="PTHR46844:SF1">
    <property type="entry name" value="SLR5058 PROTEIN"/>
    <property type="match status" value="1"/>
</dbReference>
<dbReference type="PROSITE" id="PS50837">
    <property type="entry name" value="NACHT"/>
    <property type="match status" value="1"/>
</dbReference>
<evidence type="ECO:0000259" key="1">
    <source>
        <dbReference type="PROSITE" id="PS50837"/>
    </source>
</evidence>
<dbReference type="Pfam" id="PF05729">
    <property type="entry name" value="NACHT"/>
    <property type="match status" value="1"/>
</dbReference>
<comment type="caution">
    <text evidence="2">The sequence shown here is derived from an EMBL/GenBank/DDBJ whole genome shotgun (WGS) entry which is preliminary data.</text>
</comment>
<dbReference type="EMBL" id="VSRR010020633">
    <property type="protein sequence ID" value="MPC63297.1"/>
    <property type="molecule type" value="Genomic_DNA"/>
</dbReference>